<feature type="region of interest" description="Disordered" evidence="1">
    <location>
        <begin position="261"/>
        <end position="285"/>
    </location>
</feature>
<reference evidence="2 3" key="1">
    <citation type="journal article" date="2014" name="Nat. Genet.">
        <title>Genome and transcriptome of the porcine whipworm Trichuris suis.</title>
        <authorList>
            <person name="Jex A.R."/>
            <person name="Nejsum P."/>
            <person name="Schwarz E.M."/>
            <person name="Hu L."/>
            <person name="Young N.D."/>
            <person name="Hall R.S."/>
            <person name="Korhonen P.K."/>
            <person name="Liao S."/>
            <person name="Thamsborg S."/>
            <person name="Xia J."/>
            <person name="Xu P."/>
            <person name="Wang S."/>
            <person name="Scheerlinck J.P."/>
            <person name="Hofmann A."/>
            <person name="Sternberg P.W."/>
            <person name="Wang J."/>
            <person name="Gasser R.B."/>
        </authorList>
    </citation>
    <scope>NUCLEOTIDE SEQUENCE [LARGE SCALE GENOMIC DNA]</scope>
    <source>
        <strain evidence="2">DCEP-RM93M</strain>
    </source>
</reference>
<organism evidence="2 3">
    <name type="scientific">Trichuris suis</name>
    <name type="common">pig whipworm</name>
    <dbReference type="NCBI Taxonomy" id="68888"/>
    <lineage>
        <taxon>Eukaryota</taxon>
        <taxon>Metazoa</taxon>
        <taxon>Ecdysozoa</taxon>
        <taxon>Nematoda</taxon>
        <taxon>Enoplea</taxon>
        <taxon>Dorylaimia</taxon>
        <taxon>Trichinellida</taxon>
        <taxon>Trichuridae</taxon>
        <taxon>Trichuris</taxon>
    </lineage>
</organism>
<keyword evidence="3" id="KW-1185">Reference proteome</keyword>
<feature type="compositionally biased region" description="Low complexity" evidence="1">
    <location>
        <begin position="778"/>
        <end position="796"/>
    </location>
</feature>
<proteinExistence type="predicted"/>
<feature type="compositionally biased region" description="Low complexity" evidence="1">
    <location>
        <begin position="546"/>
        <end position="561"/>
    </location>
</feature>
<dbReference type="AlphaFoldDB" id="A0A085LMV0"/>
<feature type="region of interest" description="Disordered" evidence="1">
    <location>
        <begin position="674"/>
        <end position="830"/>
    </location>
</feature>
<protein>
    <submittedName>
        <fullName evidence="2">Uncharacterized protein</fullName>
    </submittedName>
</protein>
<feature type="region of interest" description="Disordered" evidence="1">
    <location>
        <begin position="433"/>
        <end position="465"/>
    </location>
</feature>
<sequence>LIVVVPVHVHRCSFERFPLFEAAGLLCKFVRRPFNRFLAGNSSPVSQTNKSSVLFQNLLALRRFKQRNVVRQTIFATAIRPFWPSLIYATFRSHRVSYSLEGRSVNGRLAVNEIAAGFTHALYTPANRKSVIMEAVASRNAEPLVNVHANLSWVQHFKFSHTSNGYNYYTDVTGRYYAHDEAGKWYIQDAKGRFVLWTSEEETTNNTVATKDEEASTEPTAIQADWQIVRYAEAEGNEAVKTVAEEPMANQCVEMDICDDDAEAEGNGPTNLEKANDAKDHATTRAPVEAANASVAGSSGLMADQSSNLNTMDHVTKRCAISGWEDYSKQYYQQYGYMPTYEATADGTMGGGPPFSNAGWIVTGGRRTKVRPEDIDLPPGPPPSCTSSNHYAYGLQHYMGYAAQAIEDQRGKTASASIVRQLKQFASLKNKKEDGAVGDSLGGSNEVRSPGASSFERKAQDEKGAVMATKQEGTVCTGVVIIIIRCFLQNANGTVSVQSMEENESKLSATKDDNVPAFDRASLERSSVSSGSTDKSKRSRRKRSHSSSSSSSSLQSRSSASGGKHVKNGSSSTSSRKSKTSDKVKASVPKKRAPSPHFPKLTEESVEVYQPVFVLTTETELPWPSSRVKKTKCSPSITYSYTLRGAFKHLLATHRKVREENYARRRFEIEEHLRRMSSLESSSFSETSDSDLSEKRKARRHSSSSSRRRSSRSSSAASSSTSRRSNSSSSSSSGSTTSSGGNSNSSSGKSKSRSVRNSSSSSSSSGGGSRSRRHTRSRSTSSYGSVASPVSSASSRASKKREQSVSERSYDGRGRSEKSYSSSLAASSTE</sequence>
<feature type="compositionally biased region" description="Low complexity" evidence="1">
    <location>
        <begin position="819"/>
        <end position="830"/>
    </location>
</feature>
<name>A0A085LMV0_9BILA</name>
<feature type="compositionally biased region" description="Basic and acidic residues" evidence="1">
    <location>
        <begin position="455"/>
        <end position="464"/>
    </location>
</feature>
<feature type="non-terminal residue" evidence="2">
    <location>
        <position position="1"/>
    </location>
</feature>
<feature type="compositionally biased region" description="Basic and acidic residues" evidence="1">
    <location>
        <begin position="274"/>
        <end position="283"/>
    </location>
</feature>
<gene>
    <name evidence="2" type="ORF">M513_12831</name>
</gene>
<dbReference type="Proteomes" id="UP000030764">
    <property type="component" value="Unassembled WGS sequence"/>
</dbReference>
<evidence type="ECO:0000313" key="3">
    <source>
        <dbReference type="Proteomes" id="UP000030764"/>
    </source>
</evidence>
<feature type="compositionally biased region" description="Low complexity" evidence="1">
    <location>
        <begin position="678"/>
        <end position="687"/>
    </location>
</feature>
<feature type="compositionally biased region" description="Basic residues" evidence="1">
    <location>
        <begin position="696"/>
        <end position="711"/>
    </location>
</feature>
<evidence type="ECO:0000313" key="2">
    <source>
        <dbReference type="EMBL" id="KFD46296.1"/>
    </source>
</evidence>
<feature type="region of interest" description="Disordered" evidence="1">
    <location>
        <begin position="506"/>
        <end position="599"/>
    </location>
</feature>
<feature type="compositionally biased region" description="Basic and acidic residues" evidence="1">
    <location>
        <begin position="800"/>
        <end position="818"/>
    </location>
</feature>
<evidence type="ECO:0000256" key="1">
    <source>
        <dbReference type="SAM" id="MobiDB-lite"/>
    </source>
</evidence>
<dbReference type="EMBL" id="KL363380">
    <property type="protein sequence ID" value="KFD46296.1"/>
    <property type="molecule type" value="Genomic_DNA"/>
</dbReference>
<accession>A0A085LMV0</accession>
<feature type="compositionally biased region" description="Low complexity" evidence="1">
    <location>
        <begin position="712"/>
        <end position="764"/>
    </location>
</feature>